<keyword evidence="1" id="KW-0472">Membrane</keyword>
<dbReference type="OrthoDB" id="5509128at2"/>
<name>A6FZH8_9BACT</name>
<proteinExistence type="predicted"/>
<evidence type="ECO:0000313" key="3">
    <source>
        <dbReference type="Proteomes" id="UP000005801"/>
    </source>
</evidence>
<evidence type="ECO:0008006" key="4">
    <source>
        <dbReference type="Google" id="ProtNLM"/>
    </source>
</evidence>
<sequence>MAKVDAKHAGPSFWDKLQPRERVLVSALIGVAFIMGAFLIFFFRAKQLAAIDEEITDLQDGLDLTRTFGSAYKEKLASKNQKDEKISDKPLSFSTLVEQAASVAEVKASNQEEKQPVELVPGLQMRTYEFDLRSVSLAQLTNFLTAIEGQEEQVVLTHGLTIRSPSVSEDRLNVDVVLATYERVAIEGEGEDESGGDEEDK</sequence>
<accession>A6FZH8</accession>
<gene>
    <name evidence="2" type="ORF">PPSIR1_25821</name>
</gene>
<dbReference type="EMBL" id="ABCS01000006">
    <property type="protein sequence ID" value="EDM81062.1"/>
    <property type="molecule type" value="Genomic_DNA"/>
</dbReference>
<keyword evidence="3" id="KW-1185">Reference proteome</keyword>
<dbReference type="STRING" id="391625.PPSIR1_25821"/>
<organism evidence="2 3">
    <name type="scientific">Plesiocystis pacifica SIR-1</name>
    <dbReference type="NCBI Taxonomy" id="391625"/>
    <lineage>
        <taxon>Bacteria</taxon>
        <taxon>Pseudomonadati</taxon>
        <taxon>Myxococcota</taxon>
        <taxon>Polyangia</taxon>
        <taxon>Nannocystales</taxon>
        <taxon>Nannocystaceae</taxon>
        <taxon>Plesiocystis</taxon>
    </lineage>
</organism>
<feature type="transmembrane region" description="Helical" evidence="1">
    <location>
        <begin position="23"/>
        <end position="43"/>
    </location>
</feature>
<keyword evidence="1" id="KW-1133">Transmembrane helix</keyword>
<protein>
    <recommendedName>
        <fullName evidence="4">General secretion pathway protein M</fullName>
    </recommendedName>
</protein>
<dbReference type="RefSeq" id="WP_006969877.1">
    <property type="nucleotide sequence ID" value="NZ_ABCS01000006.1"/>
</dbReference>
<reference evidence="2 3" key="1">
    <citation type="submission" date="2007-06" db="EMBL/GenBank/DDBJ databases">
        <authorList>
            <person name="Shimkets L."/>
            <person name="Ferriera S."/>
            <person name="Johnson J."/>
            <person name="Kravitz S."/>
            <person name="Beeson K."/>
            <person name="Sutton G."/>
            <person name="Rogers Y.-H."/>
            <person name="Friedman R."/>
            <person name="Frazier M."/>
            <person name="Venter J.C."/>
        </authorList>
    </citation>
    <scope>NUCLEOTIDE SEQUENCE [LARGE SCALE GENOMIC DNA]</scope>
    <source>
        <strain evidence="2 3">SIR-1</strain>
    </source>
</reference>
<dbReference type="Proteomes" id="UP000005801">
    <property type="component" value="Unassembled WGS sequence"/>
</dbReference>
<comment type="caution">
    <text evidence="2">The sequence shown here is derived from an EMBL/GenBank/DDBJ whole genome shotgun (WGS) entry which is preliminary data.</text>
</comment>
<dbReference type="AlphaFoldDB" id="A6FZH8"/>
<evidence type="ECO:0000313" key="2">
    <source>
        <dbReference type="EMBL" id="EDM81062.1"/>
    </source>
</evidence>
<keyword evidence="1" id="KW-0812">Transmembrane</keyword>
<evidence type="ECO:0000256" key="1">
    <source>
        <dbReference type="SAM" id="Phobius"/>
    </source>
</evidence>